<proteinExistence type="predicted"/>
<sequence length="100" mass="11394">MPKFSSKWPSLWWMDISVEVSQVGGWWPWVAPASGVGGRRRRSLCSLGFYPDILTPVHNGSWLAFGVLLLYRRRLGFYPKRCASLVLAPSLFRTPLNGRE</sequence>
<keyword evidence="2" id="KW-1185">Reference proteome</keyword>
<reference evidence="1" key="2">
    <citation type="submission" date="2021-03" db="UniProtKB">
        <authorList>
            <consortium name="EnsemblPlants"/>
        </authorList>
    </citation>
    <scope>IDENTIFICATION</scope>
</reference>
<name>A0A803PJG8_CANSA</name>
<accession>A0A803PJG8</accession>
<evidence type="ECO:0000313" key="1">
    <source>
        <dbReference type="EnsemblPlants" id="cds.evm.model.04.97"/>
    </source>
</evidence>
<reference evidence="1" key="1">
    <citation type="submission" date="2018-11" db="EMBL/GenBank/DDBJ databases">
        <authorList>
            <person name="Grassa J C."/>
        </authorList>
    </citation>
    <scope>NUCLEOTIDE SEQUENCE [LARGE SCALE GENOMIC DNA]</scope>
</reference>
<dbReference type="AlphaFoldDB" id="A0A803PJG8"/>
<dbReference type="Gramene" id="evm.model.04.97">
    <property type="protein sequence ID" value="cds.evm.model.04.97"/>
    <property type="gene ID" value="evm.TU.04.97"/>
</dbReference>
<dbReference type="EnsemblPlants" id="evm.model.04.97">
    <property type="protein sequence ID" value="cds.evm.model.04.97"/>
    <property type="gene ID" value="evm.TU.04.97"/>
</dbReference>
<dbReference type="Proteomes" id="UP000596661">
    <property type="component" value="Chromosome 4"/>
</dbReference>
<organism evidence="1 2">
    <name type="scientific">Cannabis sativa</name>
    <name type="common">Hemp</name>
    <name type="synonym">Marijuana</name>
    <dbReference type="NCBI Taxonomy" id="3483"/>
    <lineage>
        <taxon>Eukaryota</taxon>
        <taxon>Viridiplantae</taxon>
        <taxon>Streptophyta</taxon>
        <taxon>Embryophyta</taxon>
        <taxon>Tracheophyta</taxon>
        <taxon>Spermatophyta</taxon>
        <taxon>Magnoliopsida</taxon>
        <taxon>eudicotyledons</taxon>
        <taxon>Gunneridae</taxon>
        <taxon>Pentapetalae</taxon>
        <taxon>rosids</taxon>
        <taxon>fabids</taxon>
        <taxon>Rosales</taxon>
        <taxon>Cannabaceae</taxon>
        <taxon>Cannabis</taxon>
    </lineage>
</organism>
<protein>
    <submittedName>
        <fullName evidence="1">Uncharacterized protein</fullName>
    </submittedName>
</protein>
<dbReference type="EMBL" id="UZAU01000358">
    <property type="status" value="NOT_ANNOTATED_CDS"/>
    <property type="molecule type" value="Genomic_DNA"/>
</dbReference>
<evidence type="ECO:0000313" key="2">
    <source>
        <dbReference type="Proteomes" id="UP000596661"/>
    </source>
</evidence>